<dbReference type="OrthoDB" id="5876975at2759"/>
<organism evidence="1 2">
    <name type="scientific">Ancylostoma ceylanicum</name>
    <dbReference type="NCBI Taxonomy" id="53326"/>
    <lineage>
        <taxon>Eukaryota</taxon>
        <taxon>Metazoa</taxon>
        <taxon>Ecdysozoa</taxon>
        <taxon>Nematoda</taxon>
        <taxon>Chromadorea</taxon>
        <taxon>Rhabditida</taxon>
        <taxon>Rhabditina</taxon>
        <taxon>Rhabditomorpha</taxon>
        <taxon>Strongyloidea</taxon>
        <taxon>Ancylostomatidae</taxon>
        <taxon>Ancylostomatinae</taxon>
        <taxon>Ancylostoma</taxon>
    </lineage>
</organism>
<accession>A0A016TFM7</accession>
<dbReference type="Proteomes" id="UP000024635">
    <property type="component" value="Unassembled WGS sequence"/>
</dbReference>
<evidence type="ECO:0000313" key="2">
    <source>
        <dbReference type="Proteomes" id="UP000024635"/>
    </source>
</evidence>
<gene>
    <name evidence="1" type="primary">Acey_s0107.g3814</name>
    <name evidence="1" type="ORF">Y032_0107g3814</name>
</gene>
<name>A0A016TFM7_9BILA</name>
<evidence type="ECO:0000313" key="1">
    <source>
        <dbReference type="EMBL" id="EYC01460.1"/>
    </source>
</evidence>
<keyword evidence="2" id="KW-1185">Reference proteome</keyword>
<sequence length="157" mass="17331">MYMNGTITGKKMSKKKDQSPILQALLESGRRKENTVESTAARRFSASAVSSSHISRGREGPSTYFGDNTPLPALVNLNFRDNPHKTELVKVSTSENDSLSTQRQIMELVDQTQVLTMPKHDPSDNPSTTRIKLHLAYVFYSLARATATSNGTSANKE</sequence>
<comment type="caution">
    <text evidence="1">The sequence shown here is derived from an EMBL/GenBank/DDBJ whole genome shotgun (WGS) entry which is preliminary data.</text>
</comment>
<dbReference type="AlphaFoldDB" id="A0A016TFM7"/>
<proteinExistence type="predicted"/>
<protein>
    <submittedName>
        <fullName evidence="1">Uncharacterized protein</fullName>
    </submittedName>
</protein>
<reference evidence="2" key="1">
    <citation type="journal article" date="2015" name="Nat. Genet.">
        <title>The genome and transcriptome of the zoonotic hookworm Ancylostoma ceylanicum identify infection-specific gene families.</title>
        <authorList>
            <person name="Schwarz E.M."/>
            <person name="Hu Y."/>
            <person name="Antoshechkin I."/>
            <person name="Miller M.M."/>
            <person name="Sternberg P.W."/>
            <person name="Aroian R.V."/>
        </authorList>
    </citation>
    <scope>NUCLEOTIDE SEQUENCE</scope>
    <source>
        <strain evidence="2">HY135</strain>
    </source>
</reference>
<dbReference type="EMBL" id="JARK01001443">
    <property type="protein sequence ID" value="EYC01460.1"/>
    <property type="molecule type" value="Genomic_DNA"/>
</dbReference>